<dbReference type="Proteomes" id="UP000254236">
    <property type="component" value="Chromosome"/>
</dbReference>
<proteinExistence type="predicted"/>
<dbReference type="AlphaFoldDB" id="A0A345YSX2"/>
<protein>
    <recommendedName>
        <fullName evidence="3">Pyrrolo-quinoline quinone repeat domain-containing protein</fullName>
    </recommendedName>
</protein>
<evidence type="ECO:0000259" key="3">
    <source>
        <dbReference type="Pfam" id="PF13360"/>
    </source>
</evidence>
<dbReference type="PANTHER" id="PTHR34512:SF30">
    <property type="entry name" value="OUTER MEMBRANE PROTEIN ASSEMBLY FACTOR BAMB"/>
    <property type="match status" value="1"/>
</dbReference>
<feature type="region of interest" description="Disordered" evidence="1">
    <location>
        <begin position="1"/>
        <end position="64"/>
    </location>
</feature>
<keyword evidence="2" id="KW-0812">Transmembrane</keyword>
<feature type="compositionally biased region" description="Polar residues" evidence="1">
    <location>
        <begin position="1"/>
        <end position="25"/>
    </location>
</feature>
<dbReference type="InterPro" id="IPR011047">
    <property type="entry name" value="Quinoprotein_ADH-like_sf"/>
</dbReference>
<evidence type="ECO:0000313" key="6">
    <source>
        <dbReference type="Proteomes" id="UP000254236"/>
    </source>
</evidence>
<dbReference type="OrthoDB" id="9762169at2"/>
<sequence length="516" mass="56236">MSENTPQPWSPSRSGSATAPPSASRAQAAGMQPPPPLPPPPGNGTPAPAEGDSAPHGAPLDGPVRRRRRGGLITVIVIAVVLVLLVAMAGVIAATRLLGGSAGSASVPTVESIREQPEEAWTYSYQGRDEITDISGLVPVSEETFAAIYLSTGESKPSRVAMVDGETGEETWTVPLESLGIDPMAWPELLPVSPEGHLTVAVTDSAVDSEGDRTWDATEVYLIALDPSDGRVVSETTMRGHAYIAQEYGAETAYFHVPPPQAVVVQRDGGLVRLDTSDLEGDPVWSANIPDVYTTEIVGDFVRVSTAGTEWWLDVDTGFEPDWFVGEGEEVMFLPTFDSMILRFEYADSGIYYLDGLDEEGGVMWSAEPDMFHAVASPTGRMLFFSEYVESDDGPFRYLMRIDPLTGDEMWDQEYEEPFWSAFEQTVDGQLVVHVQDSAVLVEAETGERTHRLRGRPVTLATDVIYTTDEDRLRAMDAGNGDELWSLRLRTEDEVVSIGSMLVTFDAERGQITRLR</sequence>
<keyword evidence="6" id="KW-1185">Reference proteome</keyword>
<dbReference type="SUPFAM" id="SSF50998">
    <property type="entry name" value="Quinoprotein alcohol dehydrogenase-like"/>
    <property type="match status" value="1"/>
</dbReference>
<feature type="transmembrane region" description="Helical" evidence="2">
    <location>
        <begin position="72"/>
        <end position="94"/>
    </location>
</feature>
<evidence type="ECO:0000313" key="7">
    <source>
        <dbReference type="Proteomes" id="UP000282185"/>
    </source>
</evidence>
<dbReference type="EMBL" id="QSWH01000011">
    <property type="protein sequence ID" value="RRR20873.1"/>
    <property type="molecule type" value="Genomic_DNA"/>
</dbReference>
<evidence type="ECO:0000313" key="4">
    <source>
        <dbReference type="EMBL" id="AXK47024.1"/>
    </source>
</evidence>
<dbReference type="KEGG" id="bsau:DWV08_16295"/>
<keyword evidence="2" id="KW-0472">Membrane</keyword>
<feature type="compositionally biased region" description="Pro residues" evidence="1">
    <location>
        <begin position="32"/>
        <end position="43"/>
    </location>
</feature>
<gene>
    <name evidence="4" type="ORF">DWV08_16295</name>
    <name evidence="5" type="ORF">DXU92_16190</name>
</gene>
<dbReference type="InterPro" id="IPR002372">
    <property type="entry name" value="PQQ_rpt_dom"/>
</dbReference>
<reference evidence="5 7" key="2">
    <citation type="submission" date="2018-08" db="EMBL/GenBank/DDBJ databases">
        <title>Brachybacterium saurashtrense DSM 23186.</title>
        <authorList>
            <person name="Li Y."/>
        </authorList>
    </citation>
    <scope>NUCLEOTIDE SEQUENCE [LARGE SCALE GENOMIC DNA]</scope>
    <source>
        <strain evidence="5 7">DSM 23186</strain>
    </source>
</reference>
<evidence type="ECO:0000256" key="1">
    <source>
        <dbReference type="SAM" id="MobiDB-lite"/>
    </source>
</evidence>
<accession>A0A345YSX2</accession>
<feature type="domain" description="Pyrrolo-quinoline quinone repeat" evidence="3">
    <location>
        <begin position="158"/>
        <end position="286"/>
    </location>
</feature>
<dbReference type="Gene3D" id="2.130.10.10">
    <property type="entry name" value="YVTN repeat-like/Quinoprotein amine dehydrogenase"/>
    <property type="match status" value="2"/>
</dbReference>
<dbReference type="EMBL" id="CP031356">
    <property type="protein sequence ID" value="AXK47024.1"/>
    <property type="molecule type" value="Genomic_DNA"/>
</dbReference>
<keyword evidence="2" id="KW-1133">Transmembrane helix</keyword>
<dbReference type="InterPro" id="IPR018391">
    <property type="entry name" value="PQQ_b-propeller_rpt"/>
</dbReference>
<dbReference type="PANTHER" id="PTHR34512">
    <property type="entry name" value="CELL SURFACE PROTEIN"/>
    <property type="match status" value="1"/>
</dbReference>
<evidence type="ECO:0000313" key="5">
    <source>
        <dbReference type="EMBL" id="RRR20873.1"/>
    </source>
</evidence>
<dbReference type="Pfam" id="PF13360">
    <property type="entry name" value="PQQ_2"/>
    <property type="match status" value="2"/>
</dbReference>
<organism evidence="5 7">
    <name type="scientific">Brachybacterium saurashtrense</name>
    <dbReference type="NCBI Taxonomy" id="556288"/>
    <lineage>
        <taxon>Bacteria</taxon>
        <taxon>Bacillati</taxon>
        <taxon>Actinomycetota</taxon>
        <taxon>Actinomycetes</taxon>
        <taxon>Micrococcales</taxon>
        <taxon>Dermabacteraceae</taxon>
        <taxon>Brachybacterium</taxon>
    </lineage>
</organism>
<dbReference type="SMART" id="SM00564">
    <property type="entry name" value="PQQ"/>
    <property type="match status" value="4"/>
</dbReference>
<dbReference type="Proteomes" id="UP000282185">
    <property type="component" value="Unassembled WGS sequence"/>
</dbReference>
<name>A0A345YSX2_9MICO</name>
<evidence type="ECO:0000256" key="2">
    <source>
        <dbReference type="SAM" id="Phobius"/>
    </source>
</evidence>
<dbReference type="InterPro" id="IPR015943">
    <property type="entry name" value="WD40/YVTN_repeat-like_dom_sf"/>
</dbReference>
<reference evidence="4 6" key="1">
    <citation type="submission" date="2018-07" db="EMBL/GenBank/DDBJ databases">
        <title>Brachybacterium saurashtrense DSM 23186 genome sequence.</title>
        <authorList>
            <person name="Guo L."/>
        </authorList>
    </citation>
    <scope>NUCLEOTIDE SEQUENCE [LARGE SCALE GENOMIC DNA]</scope>
    <source>
        <strain evidence="4 6">DSM 23186</strain>
    </source>
</reference>
<dbReference type="RefSeq" id="WP_115414771.1">
    <property type="nucleotide sequence ID" value="NZ_CP031356.1"/>
</dbReference>
<feature type="domain" description="Pyrrolo-quinoline quinone repeat" evidence="3">
    <location>
        <begin position="400"/>
        <end position="500"/>
    </location>
</feature>